<keyword evidence="12" id="KW-1185">Reference proteome</keyword>
<feature type="domain" description="ABC transporter" evidence="9">
    <location>
        <begin position="404"/>
        <end position="638"/>
    </location>
</feature>
<reference evidence="11 12" key="1">
    <citation type="journal article" date="2019" name="Int. J. Syst. Evol. Microbiol.">
        <title>The Global Catalogue of Microorganisms (GCM) 10K type strain sequencing project: providing services to taxonomists for standard genome sequencing and annotation.</title>
        <authorList>
            <consortium name="The Broad Institute Genomics Platform"/>
            <consortium name="The Broad Institute Genome Sequencing Center for Infectious Disease"/>
            <person name="Wu L."/>
            <person name="Ma J."/>
        </authorList>
    </citation>
    <scope>NUCLEOTIDE SEQUENCE [LARGE SCALE GENOMIC DNA]</scope>
    <source>
        <strain evidence="11 12">JCM 12140</strain>
    </source>
</reference>
<dbReference type="InterPro" id="IPR027417">
    <property type="entry name" value="P-loop_NTPase"/>
</dbReference>
<dbReference type="Pfam" id="PF00005">
    <property type="entry name" value="ABC_tran"/>
    <property type="match status" value="1"/>
</dbReference>
<feature type="transmembrane region" description="Helical" evidence="8">
    <location>
        <begin position="83"/>
        <end position="108"/>
    </location>
</feature>
<evidence type="ECO:0000256" key="8">
    <source>
        <dbReference type="SAM" id="Phobius"/>
    </source>
</evidence>
<proteinExistence type="predicted"/>
<feature type="transmembrane region" description="Helical" evidence="8">
    <location>
        <begin position="304"/>
        <end position="328"/>
    </location>
</feature>
<dbReference type="InterPro" id="IPR003439">
    <property type="entry name" value="ABC_transporter-like_ATP-bd"/>
</dbReference>
<gene>
    <name evidence="11" type="ORF">GCM10009627_11190</name>
</gene>
<dbReference type="Gene3D" id="1.20.1560.10">
    <property type="entry name" value="ABC transporter type 1, transmembrane domain"/>
    <property type="match status" value="1"/>
</dbReference>
<dbReference type="PROSITE" id="PS00211">
    <property type="entry name" value="ABC_TRANSPORTER_1"/>
    <property type="match status" value="1"/>
</dbReference>
<evidence type="ECO:0000256" key="3">
    <source>
        <dbReference type="ARBA" id="ARBA00022741"/>
    </source>
</evidence>
<dbReference type="SUPFAM" id="SSF52540">
    <property type="entry name" value="P-loop containing nucleoside triphosphate hydrolases"/>
    <property type="match status" value="1"/>
</dbReference>
<dbReference type="PANTHER" id="PTHR43394:SF7">
    <property type="entry name" value="ABC TRANSPORTER B FAMILY MEMBER 28"/>
    <property type="match status" value="1"/>
</dbReference>
<name>A0ABN1ZB17_9MICO</name>
<evidence type="ECO:0000256" key="5">
    <source>
        <dbReference type="ARBA" id="ARBA00022989"/>
    </source>
</evidence>
<evidence type="ECO:0000256" key="7">
    <source>
        <dbReference type="SAM" id="MobiDB-lite"/>
    </source>
</evidence>
<protein>
    <submittedName>
        <fullName evidence="11">ABC transporter ATP-binding protein</fullName>
    </submittedName>
</protein>
<sequence length="644" mass="69875">MSNETDQDRPVTVDQEPGGSVPIAQVGTGTQAAEAAAPVTASITVHGTRGEEREDFTKAESRRLRGRSLSLLSSLAAPLKARLWGIAVVVVLSTGGQVAGPTLIAWGIDNALPAVLDRDDWMPAFLVVGLYITIAVVGAVLTAWYTVLAARISQAILFDLRKRVFLHTQRLSLEFHETYTSGRIISRQTSDLDSIRELLDSGLNQLIQGVLYMVFTAVALVFLDPTSGLVLAIALVPLWFLTRWFQQRSSQLFRSTRTTSARVIVHFVETMTGIRAVQAFRKESRNETEYGEQVELNRQANARVFNLFGIFDPGLVLIGNATLAAVVVVGGFRVVSGSLEIGALLAVALYAKRFFDPAQELAMFYNSYQSASAAMEKISGVLEERPSVPDPAKPTKLPDARGRIDFDHVEFAYTADRVVLPEFDLHIPSGQTIALVGSTGAGKSTLAKLMARFYDPTSGTVTLDGIDLRDLDPKDMRRAIVMVTQEAYLFSGSVADNIELGRPGASRAEIESAAKAVGAHEFIMALPDGYDTDVNKRGGRVSAGQRQLLSFARAFLADPKVLILDEATASLDIPSERLVQEGLETLLADRTAVIIAHRLSTVAIAHRVLVMEYGRIVEDGTPADLIAGTGRFAQLHAAWRDSLV</sequence>
<dbReference type="GO" id="GO:0005524">
    <property type="term" value="F:ATP binding"/>
    <property type="evidence" value="ECO:0007669"/>
    <property type="project" value="UniProtKB-KW"/>
</dbReference>
<keyword evidence="6 8" id="KW-0472">Membrane</keyword>
<feature type="region of interest" description="Disordered" evidence="7">
    <location>
        <begin position="1"/>
        <end position="31"/>
    </location>
</feature>
<dbReference type="InterPro" id="IPR017871">
    <property type="entry name" value="ABC_transporter-like_CS"/>
</dbReference>
<dbReference type="SMART" id="SM00382">
    <property type="entry name" value="AAA"/>
    <property type="match status" value="1"/>
</dbReference>
<feature type="compositionally biased region" description="Basic and acidic residues" evidence="7">
    <location>
        <begin position="1"/>
        <end position="11"/>
    </location>
</feature>
<accession>A0ABN1ZB17</accession>
<dbReference type="InterPro" id="IPR036640">
    <property type="entry name" value="ABC1_TM_sf"/>
</dbReference>
<comment type="subcellular location">
    <subcellularLocation>
        <location evidence="1">Cell membrane</location>
        <topology evidence="1">Multi-pass membrane protein</topology>
    </subcellularLocation>
</comment>
<evidence type="ECO:0000256" key="2">
    <source>
        <dbReference type="ARBA" id="ARBA00022692"/>
    </source>
</evidence>
<dbReference type="EMBL" id="BAAAJX010000005">
    <property type="protein sequence ID" value="GAA1492773.1"/>
    <property type="molecule type" value="Genomic_DNA"/>
</dbReference>
<dbReference type="Pfam" id="PF00664">
    <property type="entry name" value="ABC_membrane"/>
    <property type="match status" value="1"/>
</dbReference>
<keyword evidence="3" id="KW-0547">Nucleotide-binding</keyword>
<dbReference type="InterPro" id="IPR011527">
    <property type="entry name" value="ABC1_TM_dom"/>
</dbReference>
<feature type="transmembrane region" description="Helical" evidence="8">
    <location>
        <begin position="229"/>
        <end position="245"/>
    </location>
</feature>
<dbReference type="Gene3D" id="3.40.50.300">
    <property type="entry name" value="P-loop containing nucleotide triphosphate hydrolases"/>
    <property type="match status" value="1"/>
</dbReference>
<feature type="transmembrane region" description="Helical" evidence="8">
    <location>
        <begin position="128"/>
        <end position="153"/>
    </location>
</feature>
<dbReference type="PROSITE" id="PS50893">
    <property type="entry name" value="ABC_TRANSPORTER_2"/>
    <property type="match status" value="1"/>
</dbReference>
<comment type="caution">
    <text evidence="11">The sequence shown here is derived from an EMBL/GenBank/DDBJ whole genome shotgun (WGS) entry which is preliminary data.</text>
</comment>
<evidence type="ECO:0000313" key="11">
    <source>
        <dbReference type="EMBL" id="GAA1492773.1"/>
    </source>
</evidence>
<keyword evidence="4 11" id="KW-0067">ATP-binding</keyword>
<keyword evidence="2 8" id="KW-0812">Transmembrane</keyword>
<dbReference type="SUPFAM" id="SSF90123">
    <property type="entry name" value="ABC transporter transmembrane region"/>
    <property type="match status" value="1"/>
</dbReference>
<dbReference type="PANTHER" id="PTHR43394">
    <property type="entry name" value="ATP-DEPENDENT PERMEASE MDL1, MITOCHONDRIAL"/>
    <property type="match status" value="1"/>
</dbReference>
<evidence type="ECO:0000256" key="4">
    <source>
        <dbReference type="ARBA" id="ARBA00022840"/>
    </source>
</evidence>
<dbReference type="Proteomes" id="UP001501742">
    <property type="component" value="Unassembled WGS sequence"/>
</dbReference>
<evidence type="ECO:0000259" key="9">
    <source>
        <dbReference type="PROSITE" id="PS50893"/>
    </source>
</evidence>
<evidence type="ECO:0000256" key="6">
    <source>
        <dbReference type="ARBA" id="ARBA00023136"/>
    </source>
</evidence>
<dbReference type="InterPro" id="IPR003593">
    <property type="entry name" value="AAA+_ATPase"/>
</dbReference>
<feature type="transmembrane region" description="Helical" evidence="8">
    <location>
        <begin position="206"/>
        <end position="223"/>
    </location>
</feature>
<dbReference type="PROSITE" id="PS50929">
    <property type="entry name" value="ABC_TM1F"/>
    <property type="match status" value="1"/>
</dbReference>
<evidence type="ECO:0000313" key="12">
    <source>
        <dbReference type="Proteomes" id="UP001501742"/>
    </source>
</evidence>
<dbReference type="InterPro" id="IPR039421">
    <property type="entry name" value="Type_1_exporter"/>
</dbReference>
<evidence type="ECO:0000256" key="1">
    <source>
        <dbReference type="ARBA" id="ARBA00004651"/>
    </source>
</evidence>
<keyword evidence="5 8" id="KW-1133">Transmembrane helix</keyword>
<evidence type="ECO:0000259" key="10">
    <source>
        <dbReference type="PROSITE" id="PS50929"/>
    </source>
</evidence>
<feature type="domain" description="ABC transmembrane type-1" evidence="10">
    <location>
        <begin position="84"/>
        <end position="370"/>
    </location>
</feature>
<organism evidence="11 12">
    <name type="scientific">Curtobacterium herbarum</name>
    <dbReference type="NCBI Taxonomy" id="150122"/>
    <lineage>
        <taxon>Bacteria</taxon>
        <taxon>Bacillati</taxon>
        <taxon>Actinomycetota</taxon>
        <taxon>Actinomycetes</taxon>
        <taxon>Micrococcales</taxon>
        <taxon>Microbacteriaceae</taxon>
        <taxon>Curtobacterium</taxon>
    </lineage>
</organism>
<dbReference type="CDD" id="cd18546">
    <property type="entry name" value="ABC_6TM_Rv0194_D2_like"/>
    <property type="match status" value="1"/>
</dbReference>